<dbReference type="VEuPathDB" id="ToxoDB:TGDOM2_402260"/>
<organism evidence="2 3">
    <name type="scientific">Toxoplasma gondii GAB2-2007-GAL-DOM2</name>
    <dbReference type="NCBI Taxonomy" id="1130820"/>
    <lineage>
        <taxon>Eukaryota</taxon>
        <taxon>Sar</taxon>
        <taxon>Alveolata</taxon>
        <taxon>Apicomplexa</taxon>
        <taxon>Conoidasida</taxon>
        <taxon>Coccidia</taxon>
        <taxon>Eucoccidiorida</taxon>
        <taxon>Eimeriorina</taxon>
        <taxon>Sarcocystidae</taxon>
        <taxon>Toxoplasma</taxon>
    </lineage>
</organism>
<name>A0A086J5Z6_TOXGO</name>
<gene>
    <name evidence="2" type="ORF">TGDOM2_402260</name>
</gene>
<keyword evidence="2" id="KW-0804">Transcription</keyword>
<dbReference type="SUPFAM" id="SSF64484">
    <property type="entry name" value="beta and beta-prime subunits of DNA dependent RNA-polymerase"/>
    <property type="match status" value="1"/>
</dbReference>
<sequence>PKQSYYIKKNLDSLGIIKEGEKILTGSILLTKIKVAKPTYTYKSIFKLIYSIFGKTIRNIKDNSLYIQTGKSGRVSKIELFLVN</sequence>
<dbReference type="GO" id="GO:0003677">
    <property type="term" value="F:DNA binding"/>
    <property type="evidence" value="ECO:0007669"/>
    <property type="project" value="InterPro"/>
</dbReference>
<dbReference type="GO" id="GO:0003899">
    <property type="term" value="F:DNA-directed RNA polymerase activity"/>
    <property type="evidence" value="ECO:0007669"/>
    <property type="project" value="InterPro"/>
</dbReference>
<protein>
    <submittedName>
        <fullName evidence="2">DNA-directed RNA polymerase subunit beta</fullName>
    </submittedName>
</protein>
<feature type="non-terminal residue" evidence="2">
    <location>
        <position position="84"/>
    </location>
</feature>
<dbReference type="InterPro" id="IPR007120">
    <property type="entry name" value="DNA-dir_RNAP_su2_dom"/>
</dbReference>
<evidence type="ECO:0000313" key="2">
    <source>
        <dbReference type="EMBL" id="KFG27564.1"/>
    </source>
</evidence>
<dbReference type="GO" id="GO:0000428">
    <property type="term" value="C:DNA-directed RNA polymerase complex"/>
    <property type="evidence" value="ECO:0007669"/>
    <property type="project" value="UniProtKB-KW"/>
</dbReference>
<dbReference type="GO" id="GO:0006351">
    <property type="term" value="P:DNA-templated transcription"/>
    <property type="evidence" value="ECO:0007669"/>
    <property type="project" value="InterPro"/>
</dbReference>
<dbReference type="Gene3D" id="2.40.50.150">
    <property type="match status" value="1"/>
</dbReference>
<proteinExistence type="predicted"/>
<feature type="non-terminal residue" evidence="2">
    <location>
        <position position="1"/>
    </location>
</feature>
<dbReference type="AlphaFoldDB" id="A0A086J5Z6"/>
<evidence type="ECO:0000259" key="1">
    <source>
        <dbReference type="Pfam" id="PF00562"/>
    </source>
</evidence>
<accession>A0A086J5Z6</accession>
<dbReference type="Proteomes" id="UP000028837">
    <property type="component" value="Unassembled WGS sequence"/>
</dbReference>
<dbReference type="EMBL" id="AHZU02004913">
    <property type="protein sequence ID" value="KFG27564.1"/>
    <property type="molecule type" value="Genomic_DNA"/>
</dbReference>
<evidence type="ECO:0000313" key="3">
    <source>
        <dbReference type="Proteomes" id="UP000028837"/>
    </source>
</evidence>
<reference evidence="2 3" key="1">
    <citation type="submission" date="2014-02" db="EMBL/GenBank/DDBJ databases">
        <authorList>
            <person name="Sibley D."/>
            <person name="Venepally P."/>
            <person name="Karamycheva S."/>
            <person name="Hadjithomas M."/>
            <person name="Khan A."/>
            <person name="Brunk B."/>
            <person name="Roos D."/>
            <person name="Caler E."/>
            <person name="Lorenzi H."/>
        </authorList>
    </citation>
    <scope>NUCLEOTIDE SEQUENCE [LARGE SCALE GENOMIC DNA]</scope>
    <source>
        <strain evidence="2 3">GAB2-2007-GAL-DOM2</strain>
    </source>
</reference>
<dbReference type="Pfam" id="PF00562">
    <property type="entry name" value="RNA_pol_Rpb2_6"/>
    <property type="match status" value="1"/>
</dbReference>
<comment type="caution">
    <text evidence="2">The sequence shown here is derived from an EMBL/GenBank/DDBJ whole genome shotgun (WGS) entry which is preliminary data.</text>
</comment>
<feature type="domain" description="DNA-directed RNA polymerase subunit 2 hybrid-binding" evidence="1">
    <location>
        <begin position="5"/>
        <end position="80"/>
    </location>
</feature>
<dbReference type="InterPro" id="IPR014724">
    <property type="entry name" value="RNA_pol_RPB2_OB-fold"/>
</dbReference>
<keyword evidence="2" id="KW-0240">DNA-directed RNA polymerase</keyword>